<dbReference type="Gene3D" id="1.25.40.20">
    <property type="entry name" value="Ankyrin repeat-containing domain"/>
    <property type="match status" value="1"/>
</dbReference>
<dbReference type="PANTHER" id="PTHR24136">
    <property type="entry name" value="SOWAH (DROSOPHILA) HOMOLOG"/>
    <property type="match status" value="1"/>
</dbReference>
<dbReference type="AlphaFoldDB" id="A0A7G5XFX5"/>
<dbReference type="EMBL" id="CP060007">
    <property type="protein sequence ID" value="QNA44378.1"/>
    <property type="molecule type" value="Genomic_DNA"/>
</dbReference>
<dbReference type="GO" id="GO:0016567">
    <property type="term" value="P:protein ubiquitination"/>
    <property type="evidence" value="ECO:0007669"/>
    <property type="project" value="TreeGrafter"/>
</dbReference>
<keyword evidence="5" id="KW-1185">Reference proteome</keyword>
<name>A0A7G5XFX5_9BACT</name>
<reference evidence="5" key="1">
    <citation type="submission" date="2020-08" db="EMBL/GenBank/DDBJ databases">
        <title>Lacibacter sp. S13-6-6 genome sequencing.</title>
        <authorList>
            <person name="Jin L."/>
        </authorList>
    </citation>
    <scope>NUCLEOTIDE SEQUENCE [LARGE SCALE GENOMIC DNA]</scope>
    <source>
        <strain evidence="5">S13-6-6</strain>
    </source>
</reference>
<dbReference type="InterPro" id="IPR036770">
    <property type="entry name" value="Ankyrin_rpt-contain_sf"/>
</dbReference>
<evidence type="ECO:0000313" key="5">
    <source>
        <dbReference type="Proteomes" id="UP000515344"/>
    </source>
</evidence>
<dbReference type="KEGG" id="lacs:H4075_20310"/>
<dbReference type="RefSeq" id="WP_182802640.1">
    <property type="nucleotide sequence ID" value="NZ_CP060007.1"/>
</dbReference>
<dbReference type="PROSITE" id="PS50088">
    <property type="entry name" value="ANK_REPEAT"/>
    <property type="match status" value="1"/>
</dbReference>
<dbReference type="SUPFAM" id="SSF48403">
    <property type="entry name" value="Ankyrin repeat"/>
    <property type="match status" value="1"/>
</dbReference>
<dbReference type="Proteomes" id="UP000515344">
    <property type="component" value="Chromosome"/>
</dbReference>
<evidence type="ECO:0000256" key="3">
    <source>
        <dbReference type="PROSITE-ProRule" id="PRU00023"/>
    </source>
</evidence>
<dbReference type="PROSITE" id="PS50297">
    <property type="entry name" value="ANK_REP_REGION"/>
    <property type="match status" value="1"/>
</dbReference>
<gene>
    <name evidence="4" type="ORF">H4075_20310</name>
</gene>
<evidence type="ECO:0000256" key="2">
    <source>
        <dbReference type="ARBA" id="ARBA00023043"/>
    </source>
</evidence>
<organism evidence="4 5">
    <name type="scientific">Lacibacter sediminis</name>
    <dbReference type="NCBI Taxonomy" id="2760713"/>
    <lineage>
        <taxon>Bacteria</taxon>
        <taxon>Pseudomonadati</taxon>
        <taxon>Bacteroidota</taxon>
        <taxon>Chitinophagia</taxon>
        <taxon>Chitinophagales</taxon>
        <taxon>Chitinophagaceae</taxon>
        <taxon>Lacibacter</taxon>
    </lineage>
</organism>
<evidence type="ECO:0000256" key="1">
    <source>
        <dbReference type="ARBA" id="ARBA00022737"/>
    </source>
</evidence>
<dbReference type="GO" id="GO:0045732">
    <property type="term" value="P:positive regulation of protein catabolic process"/>
    <property type="evidence" value="ECO:0007669"/>
    <property type="project" value="TreeGrafter"/>
</dbReference>
<proteinExistence type="predicted"/>
<protein>
    <submittedName>
        <fullName evidence="4">Ankyrin repeat domain-containing protein</fullName>
    </submittedName>
</protein>
<dbReference type="InterPro" id="IPR051573">
    <property type="entry name" value="Ankyrin-SOCS_box_domain"/>
</dbReference>
<feature type="repeat" description="ANK" evidence="3">
    <location>
        <begin position="108"/>
        <end position="140"/>
    </location>
</feature>
<dbReference type="PANTHER" id="PTHR24136:SF15">
    <property type="entry name" value="ANK_REP_REGION DOMAIN-CONTAINING PROTEIN"/>
    <property type="match status" value="1"/>
</dbReference>
<keyword evidence="1" id="KW-0677">Repeat</keyword>
<evidence type="ECO:0000313" key="4">
    <source>
        <dbReference type="EMBL" id="QNA44378.1"/>
    </source>
</evidence>
<dbReference type="InterPro" id="IPR002110">
    <property type="entry name" value="Ankyrin_rpt"/>
</dbReference>
<sequence>MHVPEDDIITLLELHAVDGIRNCFAHGLDANSLHKNQPLIYELLSEYTRSPRFNDCVKAFVDAGLQFDDRALLAVLLNDAMMLDEELKKDKSITLKRISFRAAYTPLEEATLLHVCAEFNHVDCAEVLMRYGADVNAAAGTDEFGFGGQTPIFHTVNQNNHQSKEMMHFLLEHGAKLDINVKGIIWGKSYPWETLIPSVNPISYAMMGLLPQMHRNEKTIHEVVSTLLKHQYNINYTAGNVPNKYLNS</sequence>
<dbReference type="Pfam" id="PF12796">
    <property type="entry name" value="Ank_2"/>
    <property type="match status" value="1"/>
</dbReference>
<dbReference type="SMART" id="SM00248">
    <property type="entry name" value="ANK"/>
    <property type="match status" value="3"/>
</dbReference>
<accession>A0A7G5XFX5</accession>
<keyword evidence="2 3" id="KW-0040">ANK repeat</keyword>